<reference evidence="1 2" key="1">
    <citation type="journal article" date="2016" name="Nat. Commun.">
        <title>Thousands of microbial genomes shed light on interconnected biogeochemical processes in an aquifer system.</title>
        <authorList>
            <person name="Anantharaman K."/>
            <person name="Brown C.T."/>
            <person name="Hug L.A."/>
            <person name="Sharon I."/>
            <person name="Castelle C.J."/>
            <person name="Probst A.J."/>
            <person name="Thomas B.C."/>
            <person name="Singh A."/>
            <person name="Wilkins M.J."/>
            <person name="Karaoz U."/>
            <person name="Brodie E.L."/>
            <person name="Williams K.H."/>
            <person name="Hubbard S.S."/>
            <person name="Banfield J.F."/>
        </authorList>
    </citation>
    <scope>NUCLEOTIDE SEQUENCE [LARGE SCALE GENOMIC DNA]</scope>
</reference>
<sequence>MRTVLLDYYIDELTRLFGKPLPPAPEEEMRGRFNEKNYRGMMTLIKVCMGFTAKLKIGWKPPNSIPVEETLSIENLVSTRGVPFERQEFVVFIHRSTVEIAPFEMFATSVANLLASVLLQSKKSSLVGDPAASDVAAMYLGFSNLYLKKEAHTSRRVTPKAGGRVDVDYAERGTEGAITEAEARYVAARLAERFGEHGAL</sequence>
<accession>A0A1F4XSE0</accession>
<dbReference type="AlphaFoldDB" id="A0A1F4XSE0"/>
<comment type="caution">
    <text evidence="1">The sequence shown here is derived from an EMBL/GenBank/DDBJ whole genome shotgun (WGS) entry which is preliminary data.</text>
</comment>
<evidence type="ECO:0000313" key="2">
    <source>
        <dbReference type="Proteomes" id="UP000178091"/>
    </source>
</evidence>
<proteinExistence type="predicted"/>
<name>A0A1F4XSE0_9BACT</name>
<evidence type="ECO:0000313" key="1">
    <source>
        <dbReference type="EMBL" id="OGC84649.1"/>
    </source>
</evidence>
<organism evidence="1 2">
    <name type="scientific">Candidatus Adlerbacteria bacterium RIFCSPHIGHO2_12_FULL_53_18</name>
    <dbReference type="NCBI Taxonomy" id="1797242"/>
    <lineage>
        <taxon>Bacteria</taxon>
        <taxon>Candidatus Adleribacteriota</taxon>
    </lineage>
</organism>
<protein>
    <submittedName>
        <fullName evidence="1">Uncharacterized protein</fullName>
    </submittedName>
</protein>
<gene>
    <name evidence="1" type="ORF">A3F55_03205</name>
</gene>
<dbReference type="Proteomes" id="UP000178091">
    <property type="component" value="Unassembled WGS sequence"/>
</dbReference>
<dbReference type="EMBL" id="MEWW01000011">
    <property type="protein sequence ID" value="OGC84649.1"/>
    <property type="molecule type" value="Genomic_DNA"/>
</dbReference>